<accession>A0ABN9THS1</accession>
<evidence type="ECO:0000313" key="2">
    <source>
        <dbReference type="EMBL" id="CAK0845442.1"/>
    </source>
</evidence>
<sequence length="215" mass="24467">MPLTTTTTSALTVPTATTGKFHPPANGIYGTSAAPPQQLQSLTPLQPQDRSALRTRPGLHQRSDLQRRLHLRHRLQRGVRDSMLLLRPWVRRPQAFLVRPRTDSVTFQALVFAFLPLPPTSTDYQHAAPTSSTILNPIFLVFYLRRLVSDIIHIFYLYRLASYFQQELGDPTRDQLVKLLRRYFAYAPWVVSNQSATTLLSARVVHAGSGSMYYH</sequence>
<feature type="compositionally biased region" description="Low complexity" evidence="1">
    <location>
        <begin position="35"/>
        <end position="48"/>
    </location>
</feature>
<comment type="caution">
    <text evidence="2">The sequence shown here is derived from an EMBL/GenBank/DDBJ whole genome shotgun (WGS) entry which is preliminary data.</text>
</comment>
<gene>
    <name evidence="2" type="ORF">PCOR1329_LOCUS39242</name>
</gene>
<organism evidence="2 3">
    <name type="scientific">Prorocentrum cordatum</name>
    <dbReference type="NCBI Taxonomy" id="2364126"/>
    <lineage>
        <taxon>Eukaryota</taxon>
        <taxon>Sar</taxon>
        <taxon>Alveolata</taxon>
        <taxon>Dinophyceae</taxon>
        <taxon>Prorocentrales</taxon>
        <taxon>Prorocentraceae</taxon>
        <taxon>Prorocentrum</taxon>
    </lineage>
</organism>
<keyword evidence="3" id="KW-1185">Reference proteome</keyword>
<proteinExistence type="predicted"/>
<feature type="compositionally biased region" description="Low complexity" evidence="1">
    <location>
        <begin position="1"/>
        <end position="18"/>
    </location>
</feature>
<evidence type="ECO:0000256" key="1">
    <source>
        <dbReference type="SAM" id="MobiDB-lite"/>
    </source>
</evidence>
<dbReference type="Proteomes" id="UP001189429">
    <property type="component" value="Unassembled WGS sequence"/>
</dbReference>
<protein>
    <recommendedName>
        <fullName evidence="4">Peroxisomal membrane protein PEX16</fullName>
    </recommendedName>
</protein>
<feature type="region of interest" description="Disordered" evidence="1">
    <location>
        <begin position="1"/>
        <end position="65"/>
    </location>
</feature>
<evidence type="ECO:0008006" key="4">
    <source>
        <dbReference type="Google" id="ProtNLM"/>
    </source>
</evidence>
<reference evidence="2" key="1">
    <citation type="submission" date="2023-10" db="EMBL/GenBank/DDBJ databases">
        <authorList>
            <person name="Chen Y."/>
            <person name="Shah S."/>
            <person name="Dougan E. K."/>
            <person name="Thang M."/>
            <person name="Chan C."/>
        </authorList>
    </citation>
    <scope>NUCLEOTIDE SEQUENCE [LARGE SCALE GENOMIC DNA]</scope>
</reference>
<name>A0ABN9THS1_9DINO</name>
<evidence type="ECO:0000313" key="3">
    <source>
        <dbReference type="Proteomes" id="UP001189429"/>
    </source>
</evidence>
<dbReference type="EMBL" id="CAUYUJ010014738">
    <property type="protein sequence ID" value="CAK0845442.1"/>
    <property type="molecule type" value="Genomic_DNA"/>
</dbReference>